<feature type="non-terminal residue" evidence="3">
    <location>
        <position position="680"/>
    </location>
</feature>
<keyword evidence="2" id="KW-0472">Membrane</keyword>
<feature type="transmembrane region" description="Helical" evidence="2">
    <location>
        <begin position="544"/>
        <end position="563"/>
    </location>
</feature>
<organism evidence="3 4">
    <name type="scientific">Mesorhabditis spiculigera</name>
    <dbReference type="NCBI Taxonomy" id="96644"/>
    <lineage>
        <taxon>Eukaryota</taxon>
        <taxon>Metazoa</taxon>
        <taxon>Ecdysozoa</taxon>
        <taxon>Nematoda</taxon>
        <taxon>Chromadorea</taxon>
        <taxon>Rhabditida</taxon>
        <taxon>Rhabditina</taxon>
        <taxon>Rhabditomorpha</taxon>
        <taxon>Rhabditoidea</taxon>
        <taxon>Rhabditidae</taxon>
        <taxon>Mesorhabditinae</taxon>
        <taxon>Mesorhabditis</taxon>
    </lineage>
</organism>
<gene>
    <name evidence="3" type="ORF">MSPICULIGERA_LOCUS22348</name>
</gene>
<evidence type="ECO:0000313" key="3">
    <source>
        <dbReference type="EMBL" id="CAJ0584289.1"/>
    </source>
</evidence>
<dbReference type="PANTHER" id="PTHR19346">
    <property type="entry name" value="SUGAR PHOSPHATE TRANSPORTER DOMAIN-CONTAINING PROTEIN"/>
    <property type="match status" value="1"/>
</dbReference>
<accession>A0AA36DDI8</accession>
<dbReference type="EMBL" id="CATQJA010002690">
    <property type="protein sequence ID" value="CAJ0584289.1"/>
    <property type="molecule type" value="Genomic_DNA"/>
</dbReference>
<proteinExistence type="predicted"/>
<dbReference type="InterPro" id="IPR026505">
    <property type="entry name" value="Solute_c_fam_35_mem_F3/F4"/>
</dbReference>
<feature type="transmembrane region" description="Helical" evidence="2">
    <location>
        <begin position="425"/>
        <end position="445"/>
    </location>
</feature>
<feature type="transmembrane region" description="Helical" evidence="2">
    <location>
        <begin position="156"/>
        <end position="181"/>
    </location>
</feature>
<keyword evidence="4" id="KW-1185">Reference proteome</keyword>
<keyword evidence="2" id="KW-0812">Transmembrane</keyword>
<feature type="transmembrane region" description="Helical" evidence="2">
    <location>
        <begin position="351"/>
        <end position="371"/>
    </location>
</feature>
<feature type="transmembrane region" description="Helical" evidence="2">
    <location>
        <begin position="465"/>
        <end position="485"/>
    </location>
</feature>
<evidence type="ECO:0008006" key="5">
    <source>
        <dbReference type="Google" id="ProtNLM"/>
    </source>
</evidence>
<feature type="transmembrane region" description="Helical" evidence="2">
    <location>
        <begin position="383"/>
        <end position="404"/>
    </location>
</feature>
<feature type="transmembrane region" description="Helical" evidence="2">
    <location>
        <begin position="596"/>
        <end position="616"/>
    </location>
</feature>
<dbReference type="InterPro" id="IPR037185">
    <property type="entry name" value="EmrE-like"/>
</dbReference>
<dbReference type="Proteomes" id="UP001177023">
    <property type="component" value="Unassembled WGS sequence"/>
</dbReference>
<feature type="transmembrane region" description="Helical" evidence="2">
    <location>
        <begin position="494"/>
        <end position="513"/>
    </location>
</feature>
<dbReference type="AlphaFoldDB" id="A0AA36DDI8"/>
<protein>
    <recommendedName>
        <fullName evidence="5">EamA domain-containing protein</fullName>
    </recommendedName>
</protein>
<feature type="region of interest" description="Disordered" evidence="1">
    <location>
        <begin position="1"/>
        <end position="63"/>
    </location>
</feature>
<comment type="caution">
    <text evidence="3">The sequence shown here is derived from an EMBL/GenBank/DDBJ whole genome shotgun (WGS) entry which is preliminary data.</text>
</comment>
<dbReference type="Gene3D" id="1.10.3730.20">
    <property type="match status" value="1"/>
</dbReference>
<feature type="transmembrane region" description="Helical" evidence="2">
    <location>
        <begin position="132"/>
        <end position="150"/>
    </location>
</feature>
<keyword evidence="2" id="KW-1133">Transmembrane helix</keyword>
<feature type="transmembrane region" description="Helical" evidence="2">
    <location>
        <begin position="245"/>
        <end position="269"/>
    </location>
</feature>
<dbReference type="PANTHER" id="PTHR19346:SF4">
    <property type="entry name" value="SUGAR PHOSPHATE TRANSPORTER DOMAIN-CONTAINING PROTEIN"/>
    <property type="match status" value="1"/>
</dbReference>
<feature type="transmembrane region" description="Helical" evidence="2">
    <location>
        <begin position="569"/>
        <end position="589"/>
    </location>
</feature>
<feature type="transmembrane region" description="Helical" evidence="2">
    <location>
        <begin position="628"/>
        <end position="648"/>
    </location>
</feature>
<dbReference type="SUPFAM" id="SSF103481">
    <property type="entry name" value="Multidrug resistance efflux transporter EmrE"/>
    <property type="match status" value="2"/>
</dbReference>
<name>A0AA36DDI8_9BILA</name>
<sequence>MATEPLLSGPEMEAALKEPYGSTASTSEEPTPSTSSGARESKELEATGGSFTQKELEAAAGDPERHRTKLEEFGLSIVVILTVAMWFSTCHMTLCYPMYILMAHFVKKQSLREIHEDSVTIFKGRGISPMSMLLYVMPFFILWVAANYSYSRSLGSISASVATSISSCNTAIVYILAILLLGDKFVPHKLLSVVFAVAGVTVMAFDGEISGEVPGIVLSVISAASAACYKVCFKRVIGSASFPQVSLFMTCLGTLNLFINAAAILSLLFNFTINLGIAILHPLVISVGMLVGIPLNTAIDVVFRSVEPTVFFLTGTGLIVVSFFLIILPADILQILRRRACGMPLSGTGELIASLVVAAGLACTWCASTQFSRAALSGDTSDFAAPYFLMWFHTSLTISCYPVYLLSARIRKLDMKEAHIEAGQVFGQAGICFIAIVKYVLPFLVLWTGANYLYARCLGHVSASIATSISSGNAAMVYVLAIFILSEKFHLQKAFAVVLGVGGIVLISVDPSGNGDGEWIGYVLAVASAFFSALYKVSLFMTCLGFTNLVINVIPAFVLAYTVETLHWAHVPWGFILGGGFLALLFDFLINFGIALLDPLVISVGMLVGIPVNTAVDMVRGKVSTSSWYIYVGTILVVLSFMLIVIPWQYNPSCLSKTEEDDEEETPKAYANSITEDECK</sequence>
<feature type="transmembrane region" description="Helical" evidence="2">
    <location>
        <begin position="310"/>
        <end position="330"/>
    </location>
</feature>
<evidence type="ECO:0000256" key="1">
    <source>
        <dbReference type="SAM" id="MobiDB-lite"/>
    </source>
</evidence>
<evidence type="ECO:0000256" key="2">
    <source>
        <dbReference type="SAM" id="Phobius"/>
    </source>
</evidence>
<feature type="compositionally biased region" description="Low complexity" evidence="1">
    <location>
        <begin position="21"/>
        <end position="38"/>
    </location>
</feature>
<feature type="region of interest" description="Disordered" evidence="1">
    <location>
        <begin position="657"/>
        <end position="680"/>
    </location>
</feature>
<feature type="compositionally biased region" description="Basic and acidic residues" evidence="1">
    <location>
        <begin position="54"/>
        <end position="63"/>
    </location>
</feature>
<feature type="transmembrane region" description="Helical" evidence="2">
    <location>
        <begin position="73"/>
        <end position="102"/>
    </location>
</feature>
<reference evidence="3" key="1">
    <citation type="submission" date="2023-06" db="EMBL/GenBank/DDBJ databases">
        <authorList>
            <person name="Delattre M."/>
        </authorList>
    </citation>
    <scope>NUCLEOTIDE SEQUENCE</scope>
    <source>
        <strain evidence="3">AF72</strain>
    </source>
</reference>
<evidence type="ECO:0000313" key="4">
    <source>
        <dbReference type="Proteomes" id="UP001177023"/>
    </source>
</evidence>